<keyword evidence="5" id="KW-1185">Reference proteome</keyword>
<proteinExistence type="predicted"/>
<dbReference type="STRING" id="1160509.A0A3N4HZ07"/>
<comment type="cofactor">
    <cofactor evidence="1">
        <name>a divalent metal cation</name>
        <dbReference type="ChEBI" id="CHEBI:60240"/>
    </cofactor>
</comment>
<name>A0A3N4HZ07_ASCIM</name>
<evidence type="ECO:0000259" key="3">
    <source>
        <dbReference type="Pfam" id="PF13359"/>
    </source>
</evidence>
<evidence type="ECO:0000256" key="2">
    <source>
        <dbReference type="ARBA" id="ARBA00022723"/>
    </source>
</evidence>
<reference evidence="4 5" key="1">
    <citation type="journal article" date="2018" name="Nat. Ecol. Evol.">
        <title>Pezizomycetes genomes reveal the molecular basis of ectomycorrhizal truffle lifestyle.</title>
        <authorList>
            <person name="Murat C."/>
            <person name="Payen T."/>
            <person name="Noel B."/>
            <person name="Kuo A."/>
            <person name="Morin E."/>
            <person name="Chen J."/>
            <person name="Kohler A."/>
            <person name="Krizsan K."/>
            <person name="Balestrini R."/>
            <person name="Da Silva C."/>
            <person name="Montanini B."/>
            <person name="Hainaut M."/>
            <person name="Levati E."/>
            <person name="Barry K.W."/>
            <person name="Belfiori B."/>
            <person name="Cichocki N."/>
            <person name="Clum A."/>
            <person name="Dockter R.B."/>
            <person name="Fauchery L."/>
            <person name="Guy J."/>
            <person name="Iotti M."/>
            <person name="Le Tacon F."/>
            <person name="Lindquist E.A."/>
            <person name="Lipzen A."/>
            <person name="Malagnac F."/>
            <person name="Mello A."/>
            <person name="Molinier V."/>
            <person name="Miyauchi S."/>
            <person name="Poulain J."/>
            <person name="Riccioni C."/>
            <person name="Rubini A."/>
            <person name="Sitrit Y."/>
            <person name="Splivallo R."/>
            <person name="Traeger S."/>
            <person name="Wang M."/>
            <person name="Zifcakova L."/>
            <person name="Wipf D."/>
            <person name="Zambonelli A."/>
            <person name="Paolocci F."/>
            <person name="Nowrousian M."/>
            <person name="Ottonello S."/>
            <person name="Baldrian P."/>
            <person name="Spatafora J.W."/>
            <person name="Henrissat B."/>
            <person name="Nagy L.G."/>
            <person name="Aury J.M."/>
            <person name="Wincker P."/>
            <person name="Grigoriev I.V."/>
            <person name="Bonfante P."/>
            <person name="Martin F.M."/>
        </authorList>
    </citation>
    <scope>NUCLEOTIDE SEQUENCE [LARGE SCALE GENOMIC DNA]</scope>
    <source>
        <strain evidence="4 5">RN42</strain>
    </source>
</reference>
<keyword evidence="2" id="KW-0479">Metal-binding</keyword>
<organism evidence="4 5">
    <name type="scientific">Ascobolus immersus RN42</name>
    <dbReference type="NCBI Taxonomy" id="1160509"/>
    <lineage>
        <taxon>Eukaryota</taxon>
        <taxon>Fungi</taxon>
        <taxon>Dikarya</taxon>
        <taxon>Ascomycota</taxon>
        <taxon>Pezizomycotina</taxon>
        <taxon>Pezizomycetes</taxon>
        <taxon>Pezizales</taxon>
        <taxon>Ascobolaceae</taxon>
        <taxon>Ascobolus</taxon>
    </lineage>
</organism>
<dbReference type="OrthoDB" id="5406696at2759"/>
<accession>A0A3N4HZ07</accession>
<dbReference type="Pfam" id="PF13359">
    <property type="entry name" value="DDE_Tnp_4"/>
    <property type="match status" value="1"/>
</dbReference>
<gene>
    <name evidence="4" type="ORF">BJ508DRAFT_378754</name>
</gene>
<dbReference type="GO" id="GO:0046872">
    <property type="term" value="F:metal ion binding"/>
    <property type="evidence" value="ECO:0007669"/>
    <property type="project" value="UniProtKB-KW"/>
</dbReference>
<dbReference type="InterPro" id="IPR027806">
    <property type="entry name" value="HARBI1_dom"/>
</dbReference>
<dbReference type="Proteomes" id="UP000275078">
    <property type="component" value="Unassembled WGS sequence"/>
</dbReference>
<feature type="domain" description="DDE Tnp4" evidence="3">
    <location>
        <begin position="171"/>
        <end position="279"/>
    </location>
</feature>
<evidence type="ECO:0000313" key="4">
    <source>
        <dbReference type="EMBL" id="RPA77708.1"/>
    </source>
</evidence>
<protein>
    <recommendedName>
        <fullName evidence="3">DDE Tnp4 domain-containing protein</fullName>
    </recommendedName>
</protein>
<dbReference type="AlphaFoldDB" id="A0A3N4HZ07"/>
<evidence type="ECO:0000256" key="1">
    <source>
        <dbReference type="ARBA" id="ARBA00001968"/>
    </source>
</evidence>
<evidence type="ECO:0000313" key="5">
    <source>
        <dbReference type="Proteomes" id="UP000275078"/>
    </source>
</evidence>
<dbReference type="EMBL" id="ML119722">
    <property type="protein sequence ID" value="RPA77708.1"/>
    <property type="molecule type" value="Genomic_DNA"/>
</dbReference>
<sequence>MAFKRLLIARMQLLREARKRELRRVATGNARKRGQQRRGGRMDLDSTLNPESWWAYFGFSRSELDRLARALQLPHIIRADNGIIETRRMALVMLLTKFKSHLRLKDIYLQFGWELERVSRIVVTTLRHIHVKWKHLLEFDYLRLTPARLEGFARIIQAKSRSPLGTVFGFVDGTVRKISRPSKRQRTVYNGWKRYHALKYHGVVTPDGIIVHFFGPMEGRRHDRHLWQKSKIMDYLIEHAKNSQGQPLQLYGDPAYGLNRHLISPFKSLRYTTAKNIQQTDVKGANCCGMGVQRTGYAFPIL</sequence>